<organism evidence="1 2">
    <name type="scientific">Nocardia lasii</name>
    <dbReference type="NCBI Taxonomy" id="1616107"/>
    <lineage>
        <taxon>Bacteria</taxon>
        <taxon>Bacillati</taxon>
        <taxon>Actinomycetota</taxon>
        <taxon>Actinomycetes</taxon>
        <taxon>Mycobacteriales</taxon>
        <taxon>Nocardiaceae</taxon>
        <taxon>Nocardia</taxon>
    </lineage>
</organism>
<dbReference type="RefSeq" id="WP_378598267.1">
    <property type="nucleotide sequence ID" value="NZ_JBHSQN010000001.1"/>
</dbReference>
<dbReference type="InterPro" id="IPR036689">
    <property type="entry name" value="ESAT-6-like_sf"/>
</dbReference>
<dbReference type="Pfam" id="PF06013">
    <property type="entry name" value="WXG100"/>
    <property type="match status" value="1"/>
</dbReference>
<protein>
    <submittedName>
        <fullName evidence="1">WXG100 family type VII secretion target</fullName>
    </submittedName>
</protein>
<dbReference type="Gene3D" id="1.10.287.1060">
    <property type="entry name" value="ESAT-6-like"/>
    <property type="match status" value="1"/>
</dbReference>
<proteinExistence type="predicted"/>
<evidence type="ECO:0000313" key="2">
    <source>
        <dbReference type="Proteomes" id="UP001596223"/>
    </source>
</evidence>
<sequence>MSSVISANFDGVEEGARQLIADAERLAADLNDFHKQVDAFFQAQGGQAKEAVIAYQATWNQHAQQLNETLQGAGRLVSTGNSELQDKDKALAGLF</sequence>
<reference evidence="2" key="1">
    <citation type="journal article" date="2019" name="Int. J. Syst. Evol. Microbiol.">
        <title>The Global Catalogue of Microorganisms (GCM) 10K type strain sequencing project: providing services to taxonomists for standard genome sequencing and annotation.</title>
        <authorList>
            <consortium name="The Broad Institute Genomics Platform"/>
            <consortium name="The Broad Institute Genome Sequencing Center for Infectious Disease"/>
            <person name="Wu L."/>
            <person name="Ma J."/>
        </authorList>
    </citation>
    <scope>NUCLEOTIDE SEQUENCE [LARGE SCALE GENOMIC DNA]</scope>
    <source>
        <strain evidence="2">CCUG 36956</strain>
    </source>
</reference>
<keyword evidence="2" id="KW-1185">Reference proteome</keyword>
<dbReference type="EMBL" id="JBHSQN010000001">
    <property type="protein sequence ID" value="MFC6009666.1"/>
    <property type="molecule type" value="Genomic_DNA"/>
</dbReference>
<dbReference type="Proteomes" id="UP001596223">
    <property type="component" value="Unassembled WGS sequence"/>
</dbReference>
<dbReference type="SUPFAM" id="SSF140453">
    <property type="entry name" value="EsxAB dimer-like"/>
    <property type="match status" value="1"/>
</dbReference>
<dbReference type="InterPro" id="IPR010310">
    <property type="entry name" value="T7SS_ESAT-6-like"/>
</dbReference>
<evidence type="ECO:0000313" key="1">
    <source>
        <dbReference type="EMBL" id="MFC6009666.1"/>
    </source>
</evidence>
<accession>A0ABW1JJT5</accession>
<comment type="caution">
    <text evidence="1">The sequence shown here is derived from an EMBL/GenBank/DDBJ whole genome shotgun (WGS) entry which is preliminary data.</text>
</comment>
<gene>
    <name evidence="1" type="ORF">ACFP3H_01235</name>
</gene>
<name>A0ABW1JJT5_9NOCA</name>